<feature type="compositionally biased region" description="Polar residues" evidence="1">
    <location>
        <begin position="40"/>
        <end position="56"/>
    </location>
</feature>
<feature type="compositionally biased region" description="Acidic residues" evidence="1">
    <location>
        <begin position="7"/>
        <end position="20"/>
    </location>
</feature>
<evidence type="ECO:0000313" key="2">
    <source>
        <dbReference type="EMBL" id="KAF6728055.1"/>
    </source>
</evidence>
<organism evidence="2 3">
    <name type="scientific">Oryzias melastigma</name>
    <name type="common">Marine medaka</name>
    <dbReference type="NCBI Taxonomy" id="30732"/>
    <lineage>
        <taxon>Eukaryota</taxon>
        <taxon>Metazoa</taxon>
        <taxon>Chordata</taxon>
        <taxon>Craniata</taxon>
        <taxon>Vertebrata</taxon>
        <taxon>Euteleostomi</taxon>
        <taxon>Actinopterygii</taxon>
        <taxon>Neopterygii</taxon>
        <taxon>Teleostei</taxon>
        <taxon>Neoteleostei</taxon>
        <taxon>Acanthomorphata</taxon>
        <taxon>Ovalentaria</taxon>
        <taxon>Atherinomorphae</taxon>
        <taxon>Beloniformes</taxon>
        <taxon>Adrianichthyidae</taxon>
        <taxon>Oryziinae</taxon>
        <taxon>Oryzias</taxon>
    </lineage>
</organism>
<accession>A0A834CJJ8</accession>
<sequence>MKALPPGEEEEEEEEEEEDKNDVKTVDAASEEPRGPMKVSDQTQRSEAAVQQSVESSSEDAAPPDPESRVKGEPEPAAGPSPKKKRVMGPSRPPASRPKDDSGVQLSGSYPEDDPDYSVWIPPAGKLLTHSLRLHYTYSASGKYSQRLTSSTF</sequence>
<evidence type="ECO:0000313" key="3">
    <source>
        <dbReference type="Proteomes" id="UP000646548"/>
    </source>
</evidence>
<dbReference type="EMBL" id="WKFB01000293">
    <property type="protein sequence ID" value="KAF6728055.1"/>
    <property type="molecule type" value="Genomic_DNA"/>
</dbReference>
<evidence type="ECO:0000256" key="1">
    <source>
        <dbReference type="SAM" id="MobiDB-lite"/>
    </source>
</evidence>
<gene>
    <name evidence="2" type="ORF">FQA47_000550</name>
</gene>
<name>A0A834CJJ8_ORYME</name>
<comment type="caution">
    <text evidence="2">The sequence shown here is derived from an EMBL/GenBank/DDBJ whole genome shotgun (WGS) entry which is preliminary data.</text>
</comment>
<dbReference type="AlphaFoldDB" id="A0A834CJJ8"/>
<protein>
    <submittedName>
        <fullName evidence="2">Uncharacterized protein</fullName>
    </submittedName>
</protein>
<feature type="compositionally biased region" description="Basic and acidic residues" evidence="1">
    <location>
        <begin position="21"/>
        <end position="35"/>
    </location>
</feature>
<dbReference type="Proteomes" id="UP000646548">
    <property type="component" value="Unassembled WGS sequence"/>
</dbReference>
<feature type="region of interest" description="Disordered" evidence="1">
    <location>
        <begin position="1"/>
        <end position="118"/>
    </location>
</feature>
<proteinExistence type="predicted"/>
<reference evidence="2" key="1">
    <citation type="journal article" name="BMC Genomics">
        <title>Long-read sequencing and de novo genome assembly of marine medaka (Oryzias melastigma).</title>
        <authorList>
            <person name="Liang P."/>
            <person name="Saqib H.S.A."/>
            <person name="Ni X."/>
            <person name="Shen Y."/>
        </authorList>
    </citation>
    <scope>NUCLEOTIDE SEQUENCE</scope>
    <source>
        <strain evidence="2">Bigg-433</strain>
    </source>
</reference>